<feature type="transmembrane region" description="Helical" evidence="7">
    <location>
        <begin position="21"/>
        <end position="48"/>
    </location>
</feature>
<keyword evidence="6 7" id="KW-0472">Membrane</keyword>
<feature type="domain" description="ABC transmembrane type-1" evidence="8">
    <location>
        <begin position="79"/>
        <end position="293"/>
    </location>
</feature>
<evidence type="ECO:0000256" key="2">
    <source>
        <dbReference type="ARBA" id="ARBA00022448"/>
    </source>
</evidence>
<organism evidence="9 10">
    <name type="scientific">Ktedonosporobacter rubrisoli</name>
    <dbReference type="NCBI Taxonomy" id="2509675"/>
    <lineage>
        <taxon>Bacteria</taxon>
        <taxon>Bacillati</taxon>
        <taxon>Chloroflexota</taxon>
        <taxon>Ktedonobacteria</taxon>
        <taxon>Ktedonobacterales</taxon>
        <taxon>Ktedonosporobacteraceae</taxon>
        <taxon>Ktedonosporobacter</taxon>
    </lineage>
</organism>
<reference evidence="9 10" key="1">
    <citation type="submission" date="2019-01" db="EMBL/GenBank/DDBJ databases">
        <title>Ktedonosporobacter rubrisoli SCAWS-G2.</title>
        <authorList>
            <person name="Huang Y."/>
            <person name="Yan B."/>
        </authorList>
    </citation>
    <scope>NUCLEOTIDE SEQUENCE [LARGE SCALE GENOMIC DNA]</scope>
    <source>
        <strain evidence="9 10">SCAWS-G2</strain>
    </source>
</reference>
<sequence length="308" mass="34252">MTLSMRRRPMSLLQRREARAGLLFVLPWLISLLLFTVYPIIATVFFSFTDYNIIEAPRWIGLENYQTMLTADPDFWKSVGNSAYYALISVPLGLFFALALALLLNIQARGIGIYRTIFYLPTLVPPVASTLIFMLMFNPNSGGLMNTLLGLMGIQPQPWLSDANQARSVLIILSLWSLGAATLIFLAGLKDVPSTLLEAASIDGAGAWRRFWHVTLPLLSPVLLFNLVMGVISSFQVFTQAMVIGGTTGDPQGSTLMFMVMIYRSAFRYFSMGYASALSVILFLAVLLVTLLIFWSARVWVFYEGGRA</sequence>
<dbReference type="Proteomes" id="UP000290365">
    <property type="component" value="Chromosome"/>
</dbReference>
<keyword evidence="3" id="KW-1003">Cell membrane</keyword>
<evidence type="ECO:0000313" key="9">
    <source>
        <dbReference type="EMBL" id="QBD83478.1"/>
    </source>
</evidence>
<keyword evidence="2 7" id="KW-0813">Transport</keyword>
<dbReference type="SUPFAM" id="SSF160964">
    <property type="entry name" value="MalF N-terminal region-like"/>
    <property type="match status" value="1"/>
</dbReference>
<dbReference type="OrthoDB" id="2168559at2"/>
<accession>A0A4P6K545</accession>
<dbReference type="KEGG" id="kbs:EPA93_14495"/>
<dbReference type="InterPro" id="IPR035906">
    <property type="entry name" value="MetI-like_sf"/>
</dbReference>
<dbReference type="SUPFAM" id="SSF161098">
    <property type="entry name" value="MetI-like"/>
    <property type="match status" value="1"/>
</dbReference>
<evidence type="ECO:0000256" key="6">
    <source>
        <dbReference type="ARBA" id="ARBA00023136"/>
    </source>
</evidence>
<feature type="transmembrane region" description="Helical" evidence="7">
    <location>
        <begin position="116"/>
        <end position="137"/>
    </location>
</feature>
<dbReference type="PROSITE" id="PS50928">
    <property type="entry name" value="ABC_TM1"/>
    <property type="match status" value="1"/>
</dbReference>
<name>A0A4P6K545_KTERU</name>
<evidence type="ECO:0000256" key="7">
    <source>
        <dbReference type="RuleBase" id="RU363032"/>
    </source>
</evidence>
<evidence type="ECO:0000256" key="4">
    <source>
        <dbReference type="ARBA" id="ARBA00022692"/>
    </source>
</evidence>
<feature type="transmembrane region" description="Helical" evidence="7">
    <location>
        <begin position="275"/>
        <end position="297"/>
    </location>
</feature>
<evidence type="ECO:0000313" key="10">
    <source>
        <dbReference type="Proteomes" id="UP000290365"/>
    </source>
</evidence>
<dbReference type="PANTHER" id="PTHR30193">
    <property type="entry name" value="ABC TRANSPORTER PERMEASE PROTEIN"/>
    <property type="match status" value="1"/>
</dbReference>
<dbReference type="EMBL" id="CP035758">
    <property type="protein sequence ID" value="QBD83478.1"/>
    <property type="molecule type" value="Genomic_DNA"/>
</dbReference>
<dbReference type="InterPro" id="IPR051393">
    <property type="entry name" value="ABC_transporter_permease"/>
</dbReference>
<evidence type="ECO:0000256" key="1">
    <source>
        <dbReference type="ARBA" id="ARBA00004651"/>
    </source>
</evidence>
<keyword evidence="5 7" id="KW-1133">Transmembrane helix</keyword>
<feature type="transmembrane region" description="Helical" evidence="7">
    <location>
        <begin position="210"/>
        <end position="235"/>
    </location>
</feature>
<gene>
    <name evidence="9" type="ORF">EPA93_14495</name>
</gene>
<keyword evidence="10" id="KW-1185">Reference proteome</keyword>
<dbReference type="CDD" id="cd06261">
    <property type="entry name" value="TM_PBP2"/>
    <property type="match status" value="1"/>
</dbReference>
<evidence type="ECO:0000256" key="3">
    <source>
        <dbReference type="ARBA" id="ARBA00022475"/>
    </source>
</evidence>
<proteinExistence type="inferred from homology"/>
<dbReference type="GO" id="GO:0005886">
    <property type="term" value="C:plasma membrane"/>
    <property type="evidence" value="ECO:0007669"/>
    <property type="project" value="UniProtKB-SubCell"/>
</dbReference>
<protein>
    <submittedName>
        <fullName evidence="9">Sugar ABC transporter permease</fullName>
    </submittedName>
</protein>
<dbReference type="Gene3D" id="1.10.3720.10">
    <property type="entry name" value="MetI-like"/>
    <property type="match status" value="1"/>
</dbReference>
<feature type="transmembrane region" description="Helical" evidence="7">
    <location>
        <begin position="83"/>
        <end position="104"/>
    </location>
</feature>
<dbReference type="GO" id="GO:0055085">
    <property type="term" value="P:transmembrane transport"/>
    <property type="evidence" value="ECO:0007669"/>
    <property type="project" value="InterPro"/>
</dbReference>
<comment type="subcellular location">
    <subcellularLocation>
        <location evidence="1 7">Cell membrane</location>
        <topology evidence="1 7">Multi-pass membrane protein</topology>
    </subcellularLocation>
</comment>
<feature type="transmembrane region" description="Helical" evidence="7">
    <location>
        <begin position="169"/>
        <end position="189"/>
    </location>
</feature>
<dbReference type="AlphaFoldDB" id="A0A4P6K545"/>
<comment type="similarity">
    <text evidence="7">Belongs to the binding-protein-dependent transport system permease family.</text>
</comment>
<dbReference type="InterPro" id="IPR000515">
    <property type="entry name" value="MetI-like"/>
</dbReference>
<evidence type="ECO:0000259" key="8">
    <source>
        <dbReference type="PROSITE" id="PS50928"/>
    </source>
</evidence>
<evidence type="ECO:0000256" key="5">
    <source>
        <dbReference type="ARBA" id="ARBA00022989"/>
    </source>
</evidence>
<keyword evidence="4 7" id="KW-0812">Transmembrane</keyword>
<dbReference type="PANTHER" id="PTHR30193:SF1">
    <property type="entry name" value="ABC TRANSPORTER PERMEASE PROTEIN YESP-RELATED"/>
    <property type="match status" value="1"/>
</dbReference>
<dbReference type="Pfam" id="PF00528">
    <property type="entry name" value="BPD_transp_1"/>
    <property type="match status" value="1"/>
</dbReference>